<accession>A0A0A8HM20</accession>
<feature type="domain" description="Mur ligase central" evidence="1">
    <location>
        <begin position="37"/>
        <end position="200"/>
    </location>
</feature>
<dbReference type="GO" id="GO:0016020">
    <property type="term" value="C:membrane"/>
    <property type="evidence" value="ECO:0007669"/>
    <property type="project" value="InterPro"/>
</dbReference>
<organism evidence="2 3">
    <name type="scientific">Staphylococcus hyicus</name>
    <dbReference type="NCBI Taxonomy" id="1284"/>
    <lineage>
        <taxon>Bacteria</taxon>
        <taxon>Bacillati</taxon>
        <taxon>Bacillota</taxon>
        <taxon>Bacilli</taxon>
        <taxon>Bacillales</taxon>
        <taxon>Staphylococcaceae</taxon>
        <taxon>Staphylococcus</taxon>
    </lineage>
</organism>
<reference evidence="2 3" key="1">
    <citation type="journal article" date="2016" name="Front. Microbiol.">
        <title>Comprehensive Phylogenetic Analysis of Bovine Non-aureus Staphylococci Species Based on Whole-Genome Sequencing.</title>
        <authorList>
            <person name="Naushad S."/>
            <person name="Barkema H.W."/>
            <person name="Luby C."/>
            <person name="Condas L.A."/>
            <person name="Nobrega D.B."/>
            <person name="Carson D.A."/>
            <person name="De Buck J."/>
        </authorList>
    </citation>
    <scope>NUCLEOTIDE SEQUENCE [LARGE SCALE GENOMIC DNA]</scope>
    <source>
        <strain evidence="2 3">SNUC 5959</strain>
    </source>
</reference>
<dbReference type="GO" id="GO:0005524">
    <property type="term" value="F:ATP binding"/>
    <property type="evidence" value="ECO:0007669"/>
    <property type="project" value="InterPro"/>
</dbReference>
<dbReference type="GeneID" id="41072154"/>
<dbReference type="GO" id="GO:0016881">
    <property type="term" value="F:acid-amino acid ligase activity"/>
    <property type="evidence" value="ECO:0007669"/>
    <property type="project" value="InterPro"/>
</dbReference>
<sequence>MFLVIFFTALILVLAMREIYVHNKRINSIPVRININGIRGKSTITRLIYGILREDQMKVIGKTTGTDARMLYWYTDEEFPVVRKPQGPNIGEQRDILKIVNKEGAEAIVNECMAVNPDYQIIFQKQLLKANIGVIVNVMEDHMETLGPTLDDVAESFTATIPYNGKLVVMKDEYTDFFKKVADQRNTETIVVDKDDIDEALLRRFDYIVFPDNVAIALGVAKAVGIKEDRMIDGMLNAPPDSGAVRVKYFNKNNTQNVFVNAFAANEPKSTKAILQKVIDYKYPFKKIVIILNCRADRLDRTKLFAENFITNVEYDTLICVGKSTQAVTETMKNECPDKKYLNFEGRPFSEVEQAIFEECHEALIFTVGNIHGSGKHVINLMEGLD</sequence>
<evidence type="ECO:0000313" key="2">
    <source>
        <dbReference type="EMBL" id="RIO46101.1"/>
    </source>
</evidence>
<proteinExistence type="predicted"/>
<protein>
    <submittedName>
        <fullName evidence="2">Poly-gamma-glutamate synthase PgsB</fullName>
    </submittedName>
</protein>
<dbReference type="PRINTS" id="PR01758">
    <property type="entry name" value="CAPSULEPROTB"/>
</dbReference>
<dbReference type="PANTHER" id="PTHR43445">
    <property type="entry name" value="UDP-N-ACETYLMURAMATE--L-ALANINE LIGASE-RELATED"/>
    <property type="match status" value="1"/>
</dbReference>
<dbReference type="AlphaFoldDB" id="A0A0A8HM20"/>
<dbReference type="Proteomes" id="UP000285625">
    <property type="component" value="Unassembled WGS sequence"/>
</dbReference>
<evidence type="ECO:0000259" key="1">
    <source>
        <dbReference type="Pfam" id="PF08245"/>
    </source>
</evidence>
<dbReference type="InterPro" id="IPR013221">
    <property type="entry name" value="Mur_ligase_cen"/>
</dbReference>
<dbReference type="NCBIfam" id="TIGR04012">
    <property type="entry name" value="poly_gGlu_PgsB"/>
    <property type="match status" value="1"/>
</dbReference>
<comment type="caution">
    <text evidence="2">The sequence shown here is derived from an EMBL/GenBank/DDBJ whole genome shotgun (WGS) entry which is preliminary data.</text>
</comment>
<evidence type="ECO:0000313" key="3">
    <source>
        <dbReference type="Proteomes" id="UP000285625"/>
    </source>
</evidence>
<dbReference type="InterPro" id="IPR036565">
    <property type="entry name" value="Mur-like_cat_sf"/>
</dbReference>
<dbReference type="EMBL" id="QXVO01000013">
    <property type="protein sequence ID" value="RIO46101.1"/>
    <property type="molecule type" value="Genomic_DNA"/>
</dbReference>
<dbReference type="STRING" id="1284.SHYC_01555"/>
<name>A0A0A8HM20_STAHY</name>
<gene>
    <name evidence="2" type="primary">pgsB</name>
    <name evidence="2" type="ORF">BUZ57_05680</name>
</gene>
<dbReference type="Gene3D" id="3.40.1190.10">
    <property type="entry name" value="Mur-like, catalytic domain"/>
    <property type="match status" value="1"/>
</dbReference>
<dbReference type="InterPro" id="IPR008337">
    <property type="entry name" value="Capsule_biosynth_CapB"/>
</dbReference>
<dbReference type="GO" id="GO:0045227">
    <property type="term" value="P:capsule polysaccharide biosynthetic process"/>
    <property type="evidence" value="ECO:0007669"/>
    <property type="project" value="InterPro"/>
</dbReference>
<dbReference type="HOGENOM" id="CLU_041144_0_0_9"/>
<dbReference type="InterPro" id="IPR050061">
    <property type="entry name" value="MurCDEF_pg_biosynth"/>
</dbReference>
<dbReference type="Pfam" id="PF08245">
    <property type="entry name" value="Mur_ligase_M"/>
    <property type="match status" value="1"/>
</dbReference>
<dbReference type="RefSeq" id="WP_039643870.1">
    <property type="nucleotide sequence ID" value="NZ_CP008747.1"/>
</dbReference>
<dbReference type="KEGG" id="shu:SHYC_01555"/>
<dbReference type="SUPFAM" id="SSF53623">
    <property type="entry name" value="MurD-like peptide ligases, catalytic domain"/>
    <property type="match status" value="1"/>
</dbReference>
<dbReference type="PANTHER" id="PTHR43445:SF1">
    <property type="entry name" value="PGA SYNTHASE CAPB"/>
    <property type="match status" value="1"/>
</dbReference>